<dbReference type="InterPro" id="IPR001862">
    <property type="entry name" value="MAC_perforin"/>
</dbReference>
<dbReference type="GO" id="GO:0005576">
    <property type="term" value="C:extracellular region"/>
    <property type="evidence" value="ECO:0007669"/>
    <property type="project" value="UniProtKB-SubCell"/>
</dbReference>
<evidence type="ECO:0000256" key="4">
    <source>
        <dbReference type="ARBA" id="ARBA00009214"/>
    </source>
</evidence>
<dbReference type="PANTHER" id="PTHR46096">
    <property type="entry name" value="PERFORIN-1"/>
    <property type="match status" value="1"/>
</dbReference>
<proteinExistence type="inferred from homology"/>
<dbReference type="SUPFAM" id="SSF49562">
    <property type="entry name" value="C2 domain (Calcium/lipid-binding domain, CaLB)"/>
    <property type="match status" value="1"/>
</dbReference>
<dbReference type="Pfam" id="PF01823">
    <property type="entry name" value="MACPF"/>
    <property type="match status" value="1"/>
</dbReference>
<sequence length="506" mass="55857">MMEGLWRLLILGWACHFLSCPGVLGAKIIGTPSQCAAAQFVPGYNLAGEGFDVVTMERKGAYVINMEEWKGPNGTCTLMENRYLGTVLQKLPVAVVDWRALSKCKMAVSSKQYESGESLVNDTTSSISNDWKIGLDVHVNPSVSVGVALGGTHSREASYAMQRSKQDRYIFARHEVHCNFYRYRLATGFPLRQEFLQSIKSLPNRYAPQTKPAYRSLIDTYGTHYITQVQLGGKMKSVTAIRTCKASMDGLTDTAVRDCLSVEASATLAQTATIRAEYRHCQELKKKMGTSASFSSMFSDRYSEVVGGKIDRADLLFSGQSDPTAYADWLRSLKTSPDIVLYSLKPLHLLISDREPAKARVKRAIEEYILEKALVRKCSGSCQVGARTSARDSCACVCSPNANIRSNCCPVGKGLATLRVYGLRASQLYGDRWTQTDGSVLVTYGTQIKRTKTINNDDNPTWPETFEFGAIKIDMATRLSFEVYDADSYWNSDLLGSALSSSSGEP</sequence>
<comment type="caution">
    <text evidence="12">The sequence shown here is derived from an EMBL/GenBank/DDBJ whole genome shotgun (WGS) entry which is preliminary data.</text>
</comment>
<evidence type="ECO:0000256" key="1">
    <source>
        <dbReference type="ARBA" id="ARBA00004370"/>
    </source>
</evidence>
<evidence type="ECO:0000259" key="10">
    <source>
        <dbReference type="PROSITE" id="PS50004"/>
    </source>
</evidence>
<dbReference type="Proteomes" id="UP001221898">
    <property type="component" value="Unassembled WGS sequence"/>
</dbReference>
<dbReference type="SMART" id="SM00457">
    <property type="entry name" value="MACPF"/>
    <property type="match status" value="1"/>
</dbReference>
<evidence type="ECO:0000313" key="13">
    <source>
        <dbReference type="Proteomes" id="UP001221898"/>
    </source>
</evidence>
<keyword evidence="6" id="KW-0204">Cytolysis</keyword>
<dbReference type="PROSITE" id="PS50004">
    <property type="entry name" value="C2"/>
    <property type="match status" value="1"/>
</dbReference>
<name>A0AAD7W7C7_9TELE</name>
<keyword evidence="7" id="KW-0472">Membrane</keyword>
<reference evidence="12" key="1">
    <citation type="journal article" date="2023" name="Science">
        <title>Genome structures resolve the early diversification of teleost fishes.</title>
        <authorList>
            <person name="Parey E."/>
            <person name="Louis A."/>
            <person name="Montfort J."/>
            <person name="Bouchez O."/>
            <person name="Roques C."/>
            <person name="Iampietro C."/>
            <person name="Lluch J."/>
            <person name="Castinel A."/>
            <person name="Donnadieu C."/>
            <person name="Desvignes T."/>
            <person name="Floi Bucao C."/>
            <person name="Jouanno E."/>
            <person name="Wen M."/>
            <person name="Mejri S."/>
            <person name="Dirks R."/>
            <person name="Jansen H."/>
            <person name="Henkel C."/>
            <person name="Chen W.J."/>
            <person name="Zahm M."/>
            <person name="Cabau C."/>
            <person name="Klopp C."/>
            <person name="Thompson A.W."/>
            <person name="Robinson-Rechavi M."/>
            <person name="Braasch I."/>
            <person name="Lecointre G."/>
            <person name="Bobe J."/>
            <person name="Postlethwait J.H."/>
            <person name="Berthelot C."/>
            <person name="Roest Crollius H."/>
            <person name="Guiguen Y."/>
        </authorList>
    </citation>
    <scope>NUCLEOTIDE SEQUENCE</scope>
    <source>
        <strain evidence="12">NC1722</strain>
    </source>
</reference>
<keyword evidence="13" id="KW-1185">Reference proteome</keyword>
<evidence type="ECO:0000259" key="11">
    <source>
        <dbReference type="PROSITE" id="PS51412"/>
    </source>
</evidence>
<dbReference type="InterPro" id="IPR035892">
    <property type="entry name" value="C2_domain_sf"/>
</dbReference>
<comment type="similarity">
    <text evidence="4">Belongs to the complement C6/C7/C8/C9 family.</text>
</comment>
<dbReference type="PROSITE" id="PS51412">
    <property type="entry name" value="MACPF_2"/>
    <property type="match status" value="1"/>
</dbReference>
<dbReference type="InterPro" id="IPR000008">
    <property type="entry name" value="C2_dom"/>
</dbReference>
<feature type="domain" description="MACPF" evidence="11">
    <location>
        <begin position="31"/>
        <end position="376"/>
    </location>
</feature>
<organism evidence="12 13">
    <name type="scientific">Aldrovandia affinis</name>
    <dbReference type="NCBI Taxonomy" id="143900"/>
    <lineage>
        <taxon>Eukaryota</taxon>
        <taxon>Metazoa</taxon>
        <taxon>Chordata</taxon>
        <taxon>Craniata</taxon>
        <taxon>Vertebrata</taxon>
        <taxon>Euteleostomi</taxon>
        <taxon>Actinopterygii</taxon>
        <taxon>Neopterygii</taxon>
        <taxon>Teleostei</taxon>
        <taxon>Notacanthiformes</taxon>
        <taxon>Halosauridae</taxon>
        <taxon>Aldrovandia</taxon>
    </lineage>
</organism>
<dbReference type="GO" id="GO:0001913">
    <property type="term" value="P:T cell mediated cytotoxicity"/>
    <property type="evidence" value="ECO:0007669"/>
    <property type="project" value="TreeGrafter"/>
</dbReference>
<evidence type="ECO:0000256" key="9">
    <source>
        <dbReference type="SAM" id="SignalP"/>
    </source>
</evidence>
<dbReference type="GO" id="GO:0001771">
    <property type="term" value="P:immunological synapse formation"/>
    <property type="evidence" value="ECO:0007669"/>
    <property type="project" value="TreeGrafter"/>
</dbReference>
<dbReference type="GO" id="GO:0051607">
    <property type="term" value="P:defense response to virus"/>
    <property type="evidence" value="ECO:0007669"/>
    <property type="project" value="TreeGrafter"/>
</dbReference>
<evidence type="ECO:0000256" key="8">
    <source>
        <dbReference type="ARBA" id="ARBA00023157"/>
    </source>
</evidence>
<comment type="similarity">
    <text evidence="3">Belongs to the MIP/aquaporin (TC 1.A.8) family.</text>
</comment>
<evidence type="ECO:0000256" key="3">
    <source>
        <dbReference type="ARBA" id="ARBA00006175"/>
    </source>
</evidence>
<comment type="subcellular location">
    <subcellularLocation>
        <location evidence="1">Membrane</location>
    </subcellularLocation>
    <subcellularLocation>
        <location evidence="2">Secreted</location>
    </subcellularLocation>
</comment>
<evidence type="ECO:0008006" key="14">
    <source>
        <dbReference type="Google" id="ProtNLM"/>
    </source>
</evidence>
<dbReference type="GO" id="GO:0022829">
    <property type="term" value="F:wide pore channel activity"/>
    <property type="evidence" value="ECO:0007669"/>
    <property type="project" value="TreeGrafter"/>
</dbReference>
<gene>
    <name evidence="12" type="ORF">AAFF_G00169720</name>
</gene>
<dbReference type="AlphaFoldDB" id="A0AAD7W7C7"/>
<feature type="chain" id="PRO_5042208101" description="Perforin-1-like" evidence="9">
    <location>
        <begin position="26"/>
        <end position="506"/>
    </location>
</feature>
<dbReference type="InterPro" id="IPR020863">
    <property type="entry name" value="MACPF_CS"/>
</dbReference>
<feature type="domain" description="C2" evidence="10">
    <location>
        <begin position="398"/>
        <end position="506"/>
    </location>
</feature>
<dbReference type="InterPro" id="IPR052784">
    <property type="entry name" value="Perforin-1_pore-forming"/>
</dbReference>
<accession>A0AAD7W7C7</accession>
<dbReference type="PANTHER" id="PTHR46096:SF5">
    <property type="entry name" value="PERFORIN 1.2 PRECURSOR-RELATED"/>
    <property type="match status" value="1"/>
</dbReference>
<keyword evidence="5" id="KW-0964">Secreted</keyword>
<dbReference type="GO" id="GO:0031640">
    <property type="term" value="P:killing of cells of another organism"/>
    <property type="evidence" value="ECO:0007669"/>
    <property type="project" value="UniProtKB-KW"/>
</dbReference>
<dbReference type="InterPro" id="IPR022357">
    <property type="entry name" value="MIP_CS"/>
</dbReference>
<evidence type="ECO:0000313" key="12">
    <source>
        <dbReference type="EMBL" id="KAJ8386502.1"/>
    </source>
</evidence>
<dbReference type="Pfam" id="PF00168">
    <property type="entry name" value="C2"/>
    <property type="match status" value="1"/>
</dbReference>
<evidence type="ECO:0000256" key="2">
    <source>
        <dbReference type="ARBA" id="ARBA00004613"/>
    </source>
</evidence>
<feature type="signal peptide" evidence="9">
    <location>
        <begin position="1"/>
        <end position="25"/>
    </location>
</feature>
<evidence type="ECO:0000256" key="6">
    <source>
        <dbReference type="ARBA" id="ARBA00022852"/>
    </source>
</evidence>
<dbReference type="GO" id="GO:0005579">
    <property type="term" value="C:membrane attack complex"/>
    <property type="evidence" value="ECO:0007669"/>
    <property type="project" value="InterPro"/>
</dbReference>
<keyword evidence="9" id="KW-0732">Signal</keyword>
<dbReference type="Gene3D" id="2.60.40.150">
    <property type="entry name" value="C2 domain"/>
    <property type="match status" value="1"/>
</dbReference>
<dbReference type="InterPro" id="IPR020864">
    <property type="entry name" value="MACPF"/>
</dbReference>
<dbReference type="PROSITE" id="PS00279">
    <property type="entry name" value="MACPF_1"/>
    <property type="match status" value="1"/>
</dbReference>
<evidence type="ECO:0000256" key="7">
    <source>
        <dbReference type="ARBA" id="ARBA00023136"/>
    </source>
</evidence>
<evidence type="ECO:0000256" key="5">
    <source>
        <dbReference type="ARBA" id="ARBA00022525"/>
    </source>
</evidence>
<protein>
    <recommendedName>
        <fullName evidence="14">Perforin-1-like</fullName>
    </recommendedName>
</protein>
<dbReference type="EMBL" id="JAINUG010000227">
    <property type="protein sequence ID" value="KAJ8386502.1"/>
    <property type="molecule type" value="Genomic_DNA"/>
</dbReference>
<dbReference type="PROSITE" id="PS00221">
    <property type="entry name" value="MIP"/>
    <property type="match status" value="1"/>
</dbReference>
<keyword evidence="8" id="KW-1015">Disulfide bond</keyword>
<dbReference type="PRINTS" id="PR00764">
    <property type="entry name" value="COMPLEMENTC9"/>
</dbReference>